<evidence type="ECO:0000313" key="1">
    <source>
        <dbReference type="EMBL" id="KOO31077.1"/>
    </source>
</evidence>
<comment type="caution">
    <text evidence="1">The sequence shown here is derived from an EMBL/GenBank/DDBJ whole genome shotgun (WGS) entry which is preliminary data.</text>
</comment>
<name>A0A0M0JXR0_9EUKA</name>
<dbReference type="EMBL" id="JWZX01002091">
    <property type="protein sequence ID" value="KOO31077.1"/>
    <property type="molecule type" value="Genomic_DNA"/>
</dbReference>
<dbReference type="AlphaFoldDB" id="A0A0M0JXR0"/>
<protein>
    <recommendedName>
        <fullName evidence="3">Glycosyltransferase family 92 protein</fullName>
    </recommendedName>
</protein>
<evidence type="ECO:0000313" key="2">
    <source>
        <dbReference type="Proteomes" id="UP000037460"/>
    </source>
</evidence>
<keyword evidence="2" id="KW-1185">Reference proteome</keyword>
<accession>A0A0M0JXR0</accession>
<dbReference type="Proteomes" id="UP000037460">
    <property type="component" value="Unassembled WGS sequence"/>
</dbReference>
<gene>
    <name evidence="1" type="ORF">Ctob_007568</name>
</gene>
<organism evidence="1 2">
    <name type="scientific">Chrysochromulina tobinii</name>
    <dbReference type="NCBI Taxonomy" id="1460289"/>
    <lineage>
        <taxon>Eukaryota</taxon>
        <taxon>Haptista</taxon>
        <taxon>Haptophyta</taxon>
        <taxon>Prymnesiophyceae</taxon>
        <taxon>Prymnesiales</taxon>
        <taxon>Chrysochromulinaceae</taxon>
        <taxon>Chrysochromulina</taxon>
    </lineage>
</organism>
<proteinExistence type="predicted"/>
<evidence type="ECO:0008006" key="3">
    <source>
        <dbReference type="Google" id="ProtNLM"/>
    </source>
</evidence>
<reference evidence="2" key="1">
    <citation type="journal article" date="2015" name="PLoS Genet.">
        <title>Genome Sequence and Transcriptome Analyses of Chrysochromulina tobin: Metabolic Tools for Enhanced Algal Fitness in the Prominent Order Prymnesiales (Haptophyceae).</title>
        <authorList>
            <person name="Hovde B.T."/>
            <person name="Deodato C.R."/>
            <person name="Hunsperger H.M."/>
            <person name="Ryken S.A."/>
            <person name="Yost W."/>
            <person name="Jha R.K."/>
            <person name="Patterson J."/>
            <person name="Monnat R.J. Jr."/>
            <person name="Barlow S.B."/>
            <person name="Starkenburg S.R."/>
            <person name="Cattolico R.A."/>
        </authorList>
    </citation>
    <scope>NUCLEOTIDE SEQUENCE</scope>
    <source>
        <strain evidence="2">CCMP291</strain>
    </source>
</reference>
<sequence length="412" mass="46669">MASEPKQIAELIPMPLPMPVPMPVPLVARPAPASPWAPPPRPWRAPNCTSAGELLEGPLGAPSRAAEAASTATGGVRLALITLLGPDAEEMVDRWLRYYVREQRTAPSDVFIIELPSARIALADTVGVEAQIWQGSREVSRFVHLYRTYGVPRENIFERRILRNESEGRASYSRIQSYSELWRQDQFKTLQNRLILSGSYTHTLVADVDELVWPNRDKYASLRDYLRANQARALIATNGFSVYESRDSLEAGLDWKAPGLLRQRHWWRGECAECKPVISRLPTTFSFSTHEIEEVPVAACRGRPLDCVDPDLVMVHVKCIDFRAIANKQLAKHFQFSGMNDERFLESRCHVVDRHYQSLAKWYLDKRHPPTSADSSSRTASPFFRNGSFAFRPSHDDYTSIEPIPEAIRESV</sequence>